<dbReference type="EMBL" id="CP035806">
    <property type="protein sequence ID" value="QBE48592.1"/>
    <property type="molecule type" value="Genomic_DNA"/>
</dbReference>
<keyword evidence="2" id="KW-1003">Cell membrane</keyword>
<dbReference type="PANTHER" id="PTHR35007">
    <property type="entry name" value="INTEGRAL MEMBRANE PROTEIN-RELATED"/>
    <property type="match status" value="1"/>
</dbReference>
<dbReference type="Pfam" id="PF00482">
    <property type="entry name" value="T2SSF"/>
    <property type="match status" value="1"/>
</dbReference>
<evidence type="ECO:0000256" key="2">
    <source>
        <dbReference type="ARBA" id="ARBA00022475"/>
    </source>
</evidence>
<dbReference type="PANTHER" id="PTHR35007:SF4">
    <property type="entry name" value="CONSERVED TRANSMEMBRANE PROTEIN-RELATED"/>
    <property type="match status" value="1"/>
</dbReference>
<evidence type="ECO:0000313" key="8">
    <source>
        <dbReference type="EMBL" id="QBE48592.1"/>
    </source>
</evidence>
<sequence>MTGGRSPRLVWRGGAIPRRAAGATGRRAPAEARRAGAAECASRCAALLRGGIPPTRVFSVLADESGPGSAALRIAERAALGEPMPEAIASGGSPEWRVLAAAWSTAEESGAPLAPALDRIGAALRALERLRERRSVLLAGPRATVRLVCALPPLALVLGGLLGFDPMSVLLSPMGAILLPTGVVLLLAGIAWASALRRRVEHGDRLDGLELELVRIALGGGAHPRIAVRRTVDCVDRLGAEWIPFDGFLRDGTLCAAIRTAERTGTPLGSILVEESIAARSRAEARLERSAERLGVRVLIPLGVCVLPSFVVLGVAPVLMAMLGAV</sequence>
<dbReference type="GO" id="GO:0005886">
    <property type="term" value="C:plasma membrane"/>
    <property type="evidence" value="ECO:0007669"/>
    <property type="project" value="UniProtKB-SubCell"/>
</dbReference>
<evidence type="ECO:0000256" key="6">
    <source>
        <dbReference type="SAM" id="Phobius"/>
    </source>
</evidence>
<comment type="subcellular location">
    <subcellularLocation>
        <location evidence="1">Cell membrane</location>
        <topology evidence="1">Multi-pass membrane protein</topology>
    </subcellularLocation>
</comment>
<reference evidence="8 9" key="1">
    <citation type="submission" date="2019-02" db="EMBL/GenBank/DDBJ databases">
        <authorList>
            <person name="Sun L."/>
            <person name="Pan D."/>
            <person name="Wu X."/>
        </authorList>
    </citation>
    <scope>NUCLEOTIDE SEQUENCE [LARGE SCALE GENOMIC DNA]</scope>
    <source>
        <strain evidence="8 9">JW-1</strain>
    </source>
</reference>
<keyword evidence="9" id="KW-1185">Reference proteome</keyword>
<feature type="transmembrane region" description="Helical" evidence="6">
    <location>
        <begin position="298"/>
        <end position="323"/>
    </location>
</feature>
<evidence type="ECO:0000256" key="1">
    <source>
        <dbReference type="ARBA" id="ARBA00004651"/>
    </source>
</evidence>
<organism evidence="8 9">
    <name type="scientific">Leucobacter triazinivorans</name>
    <dbReference type="NCBI Taxonomy" id="1784719"/>
    <lineage>
        <taxon>Bacteria</taxon>
        <taxon>Bacillati</taxon>
        <taxon>Actinomycetota</taxon>
        <taxon>Actinomycetes</taxon>
        <taxon>Micrococcales</taxon>
        <taxon>Microbacteriaceae</taxon>
        <taxon>Leucobacter</taxon>
    </lineage>
</organism>
<feature type="transmembrane region" description="Helical" evidence="6">
    <location>
        <begin position="176"/>
        <end position="196"/>
    </location>
</feature>
<dbReference type="KEGG" id="ltr:EVS81_06910"/>
<evidence type="ECO:0000259" key="7">
    <source>
        <dbReference type="Pfam" id="PF00482"/>
    </source>
</evidence>
<dbReference type="Proteomes" id="UP000289260">
    <property type="component" value="Chromosome"/>
</dbReference>
<keyword evidence="5 6" id="KW-0472">Membrane</keyword>
<dbReference type="OrthoDB" id="3267562at2"/>
<gene>
    <name evidence="8" type="ORF">EVS81_06910</name>
</gene>
<keyword evidence="3 6" id="KW-0812">Transmembrane</keyword>
<feature type="domain" description="Type II secretion system protein GspF" evidence="7">
    <location>
        <begin position="44"/>
        <end position="157"/>
    </location>
</feature>
<evidence type="ECO:0000256" key="3">
    <source>
        <dbReference type="ARBA" id="ARBA00022692"/>
    </source>
</evidence>
<evidence type="ECO:0000313" key="9">
    <source>
        <dbReference type="Proteomes" id="UP000289260"/>
    </source>
</evidence>
<proteinExistence type="predicted"/>
<protein>
    <recommendedName>
        <fullName evidence="7">Type II secretion system protein GspF domain-containing protein</fullName>
    </recommendedName>
</protein>
<name>A0A4P6KEA3_9MICO</name>
<feature type="transmembrane region" description="Helical" evidence="6">
    <location>
        <begin position="143"/>
        <end position="164"/>
    </location>
</feature>
<evidence type="ECO:0000256" key="5">
    <source>
        <dbReference type="ARBA" id="ARBA00023136"/>
    </source>
</evidence>
<dbReference type="AlphaFoldDB" id="A0A4P6KEA3"/>
<dbReference type="InterPro" id="IPR018076">
    <property type="entry name" value="T2SS_GspF_dom"/>
</dbReference>
<evidence type="ECO:0000256" key="4">
    <source>
        <dbReference type="ARBA" id="ARBA00022989"/>
    </source>
</evidence>
<keyword evidence="4 6" id="KW-1133">Transmembrane helix</keyword>
<accession>A0A4P6KEA3</accession>